<dbReference type="Proteomes" id="UP001530400">
    <property type="component" value="Unassembled WGS sequence"/>
</dbReference>
<organism evidence="1 2">
    <name type="scientific">Cyclotella atomus</name>
    <dbReference type="NCBI Taxonomy" id="382360"/>
    <lineage>
        <taxon>Eukaryota</taxon>
        <taxon>Sar</taxon>
        <taxon>Stramenopiles</taxon>
        <taxon>Ochrophyta</taxon>
        <taxon>Bacillariophyta</taxon>
        <taxon>Coscinodiscophyceae</taxon>
        <taxon>Thalassiosirophycidae</taxon>
        <taxon>Stephanodiscales</taxon>
        <taxon>Stephanodiscaceae</taxon>
        <taxon>Cyclotella</taxon>
    </lineage>
</organism>
<dbReference type="EMBL" id="JALLPJ020001283">
    <property type="protein sequence ID" value="KAL3771668.1"/>
    <property type="molecule type" value="Genomic_DNA"/>
</dbReference>
<name>A0ABD3N8K1_9STRA</name>
<reference evidence="1 2" key="1">
    <citation type="submission" date="2024-10" db="EMBL/GenBank/DDBJ databases">
        <title>Updated reference genomes for cyclostephanoid diatoms.</title>
        <authorList>
            <person name="Roberts W.R."/>
            <person name="Alverson A.J."/>
        </authorList>
    </citation>
    <scope>NUCLEOTIDE SEQUENCE [LARGE SCALE GENOMIC DNA]</scope>
    <source>
        <strain evidence="1 2">AJA010-31</strain>
    </source>
</reference>
<evidence type="ECO:0000313" key="1">
    <source>
        <dbReference type="EMBL" id="KAL3771668.1"/>
    </source>
</evidence>
<dbReference type="AlphaFoldDB" id="A0ABD3N8K1"/>
<accession>A0ABD3N8K1</accession>
<keyword evidence="2" id="KW-1185">Reference proteome</keyword>
<comment type="caution">
    <text evidence="1">The sequence shown here is derived from an EMBL/GenBank/DDBJ whole genome shotgun (WGS) entry which is preliminary data.</text>
</comment>
<gene>
    <name evidence="1" type="ORF">ACHAWO_001729</name>
</gene>
<protein>
    <submittedName>
        <fullName evidence="1">Uncharacterized protein</fullName>
    </submittedName>
</protein>
<proteinExistence type="predicted"/>
<sequence length="170" mass="19033">MNTNPEQSRRRRRKIYPDGIAIEPREILQDGDSESSSCLTKTEQQRQQPQCETGASATADLFVTMCFFARLGFLQPPSCLKCAYKSSGCGKNQQQNESTTSAAASSSKCNELVPWRIDANIPLHPDQLEGNVVFVTCNTARCLVDGDAYPSIRWDTKKKRLIISDRRQTI</sequence>
<evidence type="ECO:0000313" key="2">
    <source>
        <dbReference type="Proteomes" id="UP001530400"/>
    </source>
</evidence>